<name>X1FF73_9ZZZZ</name>
<organism evidence="1">
    <name type="scientific">marine sediment metagenome</name>
    <dbReference type="NCBI Taxonomy" id="412755"/>
    <lineage>
        <taxon>unclassified sequences</taxon>
        <taxon>metagenomes</taxon>
        <taxon>ecological metagenomes</taxon>
    </lineage>
</organism>
<accession>X1FF73</accession>
<comment type="caution">
    <text evidence="1">The sequence shown here is derived from an EMBL/GenBank/DDBJ whole genome shotgun (WGS) entry which is preliminary data.</text>
</comment>
<proteinExistence type="predicted"/>
<sequence>MPARPYEVIIPDTVQLGQNISFEVICVVGNPCYMFSHLDINSQYYDVFVKIYAKIDPEAICPEVVDSIKASGSYKPLSEGDYNFHFWQSDSASLDTTVVVIK</sequence>
<dbReference type="EMBL" id="BARU01010024">
    <property type="protein sequence ID" value="GAH44286.1"/>
    <property type="molecule type" value="Genomic_DNA"/>
</dbReference>
<dbReference type="AlphaFoldDB" id="X1FF73"/>
<gene>
    <name evidence="1" type="ORF">S03H2_19221</name>
</gene>
<evidence type="ECO:0000313" key="1">
    <source>
        <dbReference type="EMBL" id="GAH44286.1"/>
    </source>
</evidence>
<protein>
    <submittedName>
        <fullName evidence="1">Uncharacterized protein</fullName>
    </submittedName>
</protein>
<reference evidence="1" key="1">
    <citation type="journal article" date="2014" name="Front. Microbiol.">
        <title>High frequency of phylogenetically diverse reductive dehalogenase-homologous genes in deep subseafloor sedimentary metagenomes.</title>
        <authorList>
            <person name="Kawai M."/>
            <person name="Futagami T."/>
            <person name="Toyoda A."/>
            <person name="Takaki Y."/>
            <person name="Nishi S."/>
            <person name="Hori S."/>
            <person name="Arai W."/>
            <person name="Tsubouchi T."/>
            <person name="Morono Y."/>
            <person name="Uchiyama I."/>
            <person name="Ito T."/>
            <person name="Fujiyama A."/>
            <person name="Inagaki F."/>
            <person name="Takami H."/>
        </authorList>
    </citation>
    <scope>NUCLEOTIDE SEQUENCE</scope>
    <source>
        <strain evidence="1">Expedition CK06-06</strain>
    </source>
</reference>